<comment type="caution">
    <text evidence="2">The sequence shown here is derived from an EMBL/GenBank/DDBJ whole genome shotgun (WGS) entry which is preliminary data.</text>
</comment>
<evidence type="ECO:0000313" key="2">
    <source>
        <dbReference type="EMBL" id="TQM35201.1"/>
    </source>
</evidence>
<dbReference type="RefSeq" id="WP_142106577.1">
    <property type="nucleotide sequence ID" value="NZ_VFPH01000003.1"/>
</dbReference>
<organism evidence="2 3">
    <name type="scientific">Pseudonocardia cypriaca</name>
    <dbReference type="NCBI Taxonomy" id="882449"/>
    <lineage>
        <taxon>Bacteria</taxon>
        <taxon>Bacillati</taxon>
        <taxon>Actinomycetota</taxon>
        <taxon>Actinomycetes</taxon>
        <taxon>Pseudonocardiales</taxon>
        <taxon>Pseudonocardiaceae</taxon>
        <taxon>Pseudonocardia</taxon>
    </lineage>
</organism>
<dbReference type="EMBL" id="VFPH01000003">
    <property type="protein sequence ID" value="TQM35201.1"/>
    <property type="molecule type" value="Genomic_DNA"/>
</dbReference>
<evidence type="ECO:0000313" key="3">
    <source>
        <dbReference type="Proteomes" id="UP000319818"/>
    </source>
</evidence>
<name>A0A543FN26_9PSEU</name>
<dbReference type="Proteomes" id="UP000319818">
    <property type="component" value="Unassembled WGS sequence"/>
</dbReference>
<proteinExistence type="predicted"/>
<evidence type="ECO:0000256" key="1">
    <source>
        <dbReference type="SAM" id="MobiDB-lite"/>
    </source>
</evidence>
<feature type="region of interest" description="Disordered" evidence="1">
    <location>
        <begin position="75"/>
        <end position="122"/>
    </location>
</feature>
<protein>
    <submittedName>
        <fullName evidence="2">Uncharacterized protein</fullName>
    </submittedName>
</protein>
<reference evidence="2 3" key="1">
    <citation type="submission" date="2019-06" db="EMBL/GenBank/DDBJ databases">
        <title>Sequencing the genomes of 1000 actinobacteria strains.</title>
        <authorList>
            <person name="Klenk H.-P."/>
        </authorList>
    </citation>
    <scope>NUCLEOTIDE SEQUENCE [LARGE SCALE GENOMIC DNA]</scope>
    <source>
        <strain evidence="2 3">DSM 45511</strain>
    </source>
</reference>
<sequence length="122" mass="12947">MSDDALRDAARWCAQLAEVLGDVGRRVAVLGEQVARDWPDVRGREWAERTSLLGALLGREATAAAEQSDAYARQAADAVVPPLPAGGGGGRRTGMRLGGTDAQRVDDERGMRIAELDPPRPG</sequence>
<accession>A0A543FN26</accession>
<dbReference type="OrthoDB" id="3576829at2"/>
<gene>
    <name evidence="2" type="ORF">FB388_6629</name>
</gene>
<keyword evidence="3" id="KW-1185">Reference proteome</keyword>
<dbReference type="AlphaFoldDB" id="A0A543FN26"/>
<feature type="compositionally biased region" description="Basic and acidic residues" evidence="1">
    <location>
        <begin position="103"/>
        <end position="122"/>
    </location>
</feature>